<proteinExistence type="inferred from homology"/>
<keyword evidence="1 4" id="KW-0540">Nuclease</keyword>
<dbReference type="GO" id="GO:0008408">
    <property type="term" value="F:3'-5' exonuclease activity"/>
    <property type="evidence" value="ECO:0007669"/>
    <property type="project" value="InterPro"/>
</dbReference>
<evidence type="ECO:0000256" key="4">
    <source>
        <dbReference type="RuleBase" id="RU363069"/>
    </source>
</evidence>
<keyword evidence="2 4" id="KW-0378">Hydrolase</keyword>
<keyword evidence="4" id="KW-0233">DNA recombination</keyword>
<reference evidence="9" key="1">
    <citation type="submission" date="2018-03" db="EMBL/GenBank/DDBJ databases">
        <title>A comparative analysis of the Nautiliaceae.</title>
        <authorList>
            <person name="Grosche A."/>
            <person name="Smedile F."/>
            <person name="Vetriani C."/>
        </authorList>
    </citation>
    <scope>NUCLEOTIDE SEQUENCE [LARGE SCALE GENOMIC DNA]</scope>
    <source>
        <strain evidence="9">TB6</strain>
    </source>
</reference>
<reference evidence="7 8" key="2">
    <citation type="submission" date="2018-11" db="EMBL/GenBank/DDBJ databases">
        <title>Genomic Encyclopedia of Type Strains, Phase IV (KMG-IV): sequencing the most valuable type-strain genomes for metagenomic binning, comparative biology and taxonomic classification.</title>
        <authorList>
            <person name="Goeker M."/>
        </authorList>
    </citation>
    <scope>NUCLEOTIDE SEQUENCE [LARGE SCALE GENOMIC DNA]</scope>
    <source>
        <strain evidence="7 8">DSM 27783</strain>
    </source>
</reference>
<evidence type="ECO:0000313" key="9">
    <source>
        <dbReference type="Proteomes" id="UP000298805"/>
    </source>
</evidence>
<dbReference type="PANTHER" id="PTHR30337:SF0">
    <property type="entry name" value="NUCLEASE SBCCD SUBUNIT D"/>
    <property type="match status" value="1"/>
</dbReference>
<dbReference type="CDD" id="cd00840">
    <property type="entry name" value="MPP_Mre11_N"/>
    <property type="match status" value="1"/>
</dbReference>
<dbReference type="EMBL" id="CP027432">
    <property type="protein sequence ID" value="QCI28575.1"/>
    <property type="molecule type" value="Genomic_DNA"/>
</dbReference>
<dbReference type="GO" id="GO:0004519">
    <property type="term" value="F:endonuclease activity"/>
    <property type="evidence" value="ECO:0007669"/>
    <property type="project" value="UniProtKB-KW"/>
</dbReference>
<comment type="similarity">
    <text evidence="4">Belongs to the SbcD family.</text>
</comment>
<dbReference type="NCBIfam" id="TIGR00619">
    <property type="entry name" value="sbcd"/>
    <property type="match status" value="1"/>
</dbReference>
<keyword evidence="3 4" id="KW-0269">Exonuclease</keyword>
<dbReference type="SUPFAM" id="SSF56300">
    <property type="entry name" value="Metallo-dependent phosphatases"/>
    <property type="match status" value="1"/>
</dbReference>
<evidence type="ECO:0000256" key="2">
    <source>
        <dbReference type="ARBA" id="ARBA00022801"/>
    </source>
</evidence>
<dbReference type="InterPro" id="IPR004593">
    <property type="entry name" value="SbcD"/>
</dbReference>
<evidence type="ECO:0000256" key="3">
    <source>
        <dbReference type="ARBA" id="ARBA00022839"/>
    </source>
</evidence>
<dbReference type="Pfam" id="PF00149">
    <property type="entry name" value="Metallophos"/>
    <property type="match status" value="1"/>
</dbReference>
<dbReference type="InterPro" id="IPR004843">
    <property type="entry name" value="Calcineurin-like_PHP"/>
</dbReference>
<evidence type="ECO:0000313" key="6">
    <source>
        <dbReference type="EMBL" id="QCI28575.1"/>
    </source>
</evidence>
<dbReference type="Proteomes" id="UP000272781">
    <property type="component" value="Unassembled WGS sequence"/>
</dbReference>
<keyword evidence="9" id="KW-1185">Reference proteome</keyword>
<dbReference type="AlphaFoldDB" id="A0AAJ4RDE5"/>
<dbReference type="Gene3D" id="3.60.21.10">
    <property type="match status" value="1"/>
</dbReference>
<evidence type="ECO:0000313" key="7">
    <source>
        <dbReference type="EMBL" id="ROR40697.1"/>
    </source>
</evidence>
<dbReference type="EMBL" id="RJVK01000001">
    <property type="protein sequence ID" value="ROR40697.1"/>
    <property type="molecule type" value="Genomic_DNA"/>
</dbReference>
<name>A0AAJ4RDE5_9BACT</name>
<evidence type="ECO:0000256" key="1">
    <source>
        <dbReference type="ARBA" id="ARBA00022722"/>
    </source>
</evidence>
<dbReference type="Proteomes" id="UP000298805">
    <property type="component" value="Chromosome"/>
</dbReference>
<accession>A0AAJ4RDE5</accession>
<dbReference type="InterPro" id="IPR029052">
    <property type="entry name" value="Metallo-depent_PP-like"/>
</dbReference>
<comment type="subunit">
    <text evidence="4">Heterodimer of SbcC and SbcD.</text>
</comment>
<dbReference type="InterPro" id="IPR050535">
    <property type="entry name" value="DNA_Repair-Maintenance_Comp"/>
</dbReference>
<sequence length="356" mass="41114">MKILHTSDLHIGHSVSGIDRGEEYERFFEWFEGVANEKKPDCVIVAGDVFDVYFPSNEAIRQYYDFLLSLKNKTKKVIIIGGNHDSFKTLKAPKEILKYLDVVVVSGSEDDFCEFVEFDDFVVVAISYLREGILKQYDDDIEKAIFKLYQEKLKEAKEKFPGKKLVTTAHFSVSGASLGDSERDIYVGNLEFVSKDVFEGYDYVALGHIHKPQKITENIIYSGSPLALSFKETYQKNIVFIEDDNVEFINVPKFREFASIKGSFKEVYEKISEMKDAFLEIVLDEIVDSEKLKLLKNGENHIVKITLPYVKEIKNFEVKKVTPEDIIKEIFDEKEIIEAFYEIKKEVEDEFGKVED</sequence>
<protein>
    <recommendedName>
        <fullName evidence="4">Nuclease SbcCD subunit D</fullName>
    </recommendedName>
</protein>
<dbReference type="GO" id="GO:0006310">
    <property type="term" value="P:DNA recombination"/>
    <property type="evidence" value="ECO:0007669"/>
    <property type="project" value="UniProtKB-KW"/>
</dbReference>
<organism evidence="7 8">
    <name type="scientific">Caminibacter pacificus</name>
    <dbReference type="NCBI Taxonomy" id="1424653"/>
    <lineage>
        <taxon>Bacteria</taxon>
        <taxon>Pseudomonadati</taxon>
        <taxon>Campylobacterota</taxon>
        <taxon>Epsilonproteobacteria</taxon>
        <taxon>Nautiliales</taxon>
        <taxon>Nautiliaceae</taxon>
        <taxon>Caminibacter</taxon>
    </lineage>
</organism>
<comment type="function">
    <text evidence="4">SbcCD cleaves DNA hairpin structures. These structures can inhibit DNA replication and are intermediates in certain DNA recombination reactions. The complex acts as a 3'-&gt;5' double strand exonuclease that can open hairpins. It also has a 5' single-strand endonuclease activity.</text>
</comment>
<dbReference type="GO" id="GO:0006260">
    <property type="term" value="P:DNA replication"/>
    <property type="evidence" value="ECO:0007669"/>
    <property type="project" value="UniProtKB-KW"/>
</dbReference>
<dbReference type="RefSeq" id="WP_123351611.1">
    <property type="nucleotide sequence ID" value="NZ_CP027432.2"/>
</dbReference>
<keyword evidence="4" id="KW-0235">DNA replication</keyword>
<evidence type="ECO:0000313" key="8">
    <source>
        <dbReference type="Proteomes" id="UP000272781"/>
    </source>
</evidence>
<evidence type="ECO:0000259" key="5">
    <source>
        <dbReference type="Pfam" id="PF00149"/>
    </source>
</evidence>
<feature type="domain" description="Calcineurin-like phosphoesterase" evidence="5">
    <location>
        <begin position="1"/>
        <end position="212"/>
    </location>
</feature>
<keyword evidence="4" id="KW-0255">Endonuclease</keyword>
<reference evidence="6" key="3">
    <citation type="submission" date="2019-06" db="EMBL/GenBank/DDBJ databases">
        <title>A comparative analysis of the Nautiliaceae.</title>
        <authorList>
            <person name="Grosche A."/>
            <person name="Smedile F."/>
            <person name="Vetriani C."/>
        </authorList>
    </citation>
    <scope>NUCLEOTIDE SEQUENCE</scope>
    <source>
        <strain evidence="6">TB6</strain>
    </source>
</reference>
<gene>
    <name evidence="4 6" type="primary">sbcD</name>
    <name evidence="6" type="ORF">C6V80_06245</name>
    <name evidence="7" type="ORF">EDC58_0176</name>
</gene>
<dbReference type="InterPro" id="IPR041796">
    <property type="entry name" value="Mre11_N"/>
</dbReference>
<dbReference type="PANTHER" id="PTHR30337">
    <property type="entry name" value="COMPONENT OF ATP-DEPENDENT DSDNA EXONUCLEASE"/>
    <property type="match status" value="1"/>
</dbReference>